<gene>
    <name evidence="1" type="ORF">MVEG_10977</name>
</gene>
<dbReference type="AlphaFoldDB" id="A0A086TLW2"/>
<keyword evidence="2" id="KW-1185">Reference proteome</keyword>
<organism evidence="1 2">
    <name type="scientific">Podila verticillata NRRL 6337</name>
    <dbReference type="NCBI Taxonomy" id="1069443"/>
    <lineage>
        <taxon>Eukaryota</taxon>
        <taxon>Fungi</taxon>
        <taxon>Fungi incertae sedis</taxon>
        <taxon>Mucoromycota</taxon>
        <taxon>Mortierellomycotina</taxon>
        <taxon>Mortierellomycetes</taxon>
        <taxon>Mortierellales</taxon>
        <taxon>Mortierellaceae</taxon>
        <taxon>Podila</taxon>
    </lineage>
</organism>
<evidence type="ECO:0000313" key="2">
    <source>
        <dbReference type="Proteomes" id="UP000243308"/>
    </source>
</evidence>
<protein>
    <submittedName>
        <fullName evidence="1">Uncharacterized protein</fullName>
    </submittedName>
</protein>
<accession>A0A086TLW2</accession>
<dbReference type="Proteomes" id="UP000243308">
    <property type="component" value="Unassembled WGS sequence"/>
</dbReference>
<dbReference type="EMBL" id="KN042429">
    <property type="protein sequence ID" value="KFH62939.1"/>
    <property type="molecule type" value="Genomic_DNA"/>
</dbReference>
<proteinExistence type="predicted"/>
<dbReference type="OrthoDB" id="2423195at2759"/>
<sequence length="162" mass="18121">MTMEVDIVKGLSLGKIDVDKDPILELTCGHAFTLTTLDGMMDMKRYYEQELDPATGRTKFTAKLPLLNDEVNQGAQLGMHLKKYQIAQENAMANIKDKFDITGNQIKMGHKDFVLVFSAPRPPASINPPLPEMRHLGKFALESNGTSHFRLRRFPSVFGGRG</sequence>
<reference evidence="1 2" key="1">
    <citation type="submission" date="2011-02" db="EMBL/GenBank/DDBJ databases">
        <title>The Genome Sequence of Mortierella verticillata NRRL 6337.</title>
        <authorList>
            <consortium name="The Broad Institute Genome Sequencing Platform"/>
            <person name="Russ C."/>
            <person name="Cuomo C."/>
            <person name="Burger G."/>
            <person name="Gray M.W."/>
            <person name="Holland P.W.H."/>
            <person name="King N."/>
            <person name="Lang F.B.F."/>
            <person name="Roger A.J."/>
            <person name="Ruiz-Trillo I."/>
            <person name="Young S.K."/>
            <person name="Zeng Q."/>
            <person name="Gargeya S."/>
            <person name="Alvarado L."/>
            <person name="Berlin A."/>
            <person name="Chapman S.B."/>
            <person name="Chen Z."/>
            <person name="Freedman E."/>
            <person name="Gellesch M."/>
            <person name="Goldberg J."/>
            <person name="Griggs A."/>
            <person name="Gujja S."/>
            <person name="Heilman E."/>
            <person name="Heiman D."/>
            <person name="Howarth C."/>
            <person name="Mehta T."/>
            <person name="Neiman D."/>
            <person name="Pearson M."/>
            <person name="Roberts A."/>
            <person name="Saif S."/>
            <person name="Shea T."/>
            <person name="Shenoy N."/>
            <person name="Sisk P."/>
            <person name="Stolte C."/>
            <person name="Sykes S."/>
            <person name="White J."/>
            <person name="Yandava C."/>
            <person name="Haas B."/>
            <person name="Nusbaum C."/>
            <person name="Birren B."/>
        </authorList>
    </citation>
    <scope>NUCLEOTIDE SEQUENCE [LARGE SCALE GENOMIC DNA]</scope>
    <source>
        <strain evidence="1 2">NRRL 6337</strain>
    </source>
</reference>
<evidence type="ECO:0000313" key="1">
    <source>
        <dbReference type="EMBL" id="KFH62939.1"/>
    </source>
</evidence>
<name>A0A086TLW2_9FUNG</name>